<sequence length="61" mass="7107">MTTISDDQRFEAYVNLIENKVNRPLTEEELKKVRFISEIEADTEFAHIFEDLGDTLAEDES</sequence>
<evidence type="ECO:0000313" key="2">
    <source>
        <dbReference type="Proteomes" id="UP000284219"/>
    </source>
</evidence>
<dbReference type="EMBL" id="MCHY01000008">
    <property type="protein sequence ID" value="RKD24423.1"/>
    <property type="molecule type" value="Genomic_DNA"/>
</dbReference>
<protein>
    <submittedName>
        <fullName evidence="1">Uncharacterized protein</fullName>
    </submittedName>
</protein>
<reference evidence="1 2" key="1">
    <citation type="submission" date="2016-08" db="EMBL/GenBank/DDBJ databases">
        <title>Novel Firmicute Genomes.</title>
        <authorList>
            <person name="Poppleton D.I."/>
            <person name="Gribaldo S."/>
        </authorList>
    </citation>
    <scope>NUCLEOTIDE SEQUENCE [LARGE SCALE GENOMIC DNA]</scope>
    <source>
        <strain evidence="1 2">RAOx-1</strain>
    </source>
</reference>
<keyword evidence="2" id="KW-1185">Reference proteome</keyword>
<organism evidence="1 2">
    <name type="scientific">Ammoniphilus oxalaticus</name>
    <dbReference type="NCBI Taxonomy" id="66863"/>
    <lineage>
        <taxon>Bacteria</taxon>
        <taxon>Bacillati</taxon>
        <taxon>Bacillota</taxon>
        <taxon>Bacilli</taxon>
        <taxon>Bacillales</taxon>
        <taxon>Paenibacillaceae</taxon>
        <taxon>Aneurinibacillus group</taxon>
        <taxon>Ammoniphilus</taxon>
    </lineage>
</organism>
<evidence type="ECO:0000313" key="1">
    <source>
        <dbReference type="EMBL" id="RKD24423.1"/>
    </source>
</evidence>
<gene>
    <name evidence="1" type="ORF">BEP19_08525</name>
</gene>
<name>A0A419SK80_9BACL</name>
<dbReference type="Proteomes" id="UP000284219">
    <property type="component" value="Unassembled WGS sequence"/>
</dbReference>
<proteinExistence type="predicted"/>
<accession>A0A419SK80</accession>
<dbReference type="AlphaFoldDB" id="A0A419SK80"/>
<comment type="caution">
    <text evidence="1">The sequence shown here is derived from an EMBL/GenBank/DDBJ whole genome shotgun (WGS) entry which is preliminary data.</text>
</comment>
<dbReference type="RefSeq" id="WP_120189721.1">
    <property type="nucleotide sequence ID" value="NZ_MCHY01000008.1"/>
</dbReference>